<evidence type="ECO:0000313" key="2">
    <source>
        <dbReference type="Proteomes" id="UP000823629"/>
    </source>
</evidence>
<dbReference type="Proteomes" id="UP000823629">
    <property type="component" value="Unassembled WGS sequence"/>
</dbReference>
<proteinExistence type="predicted"/>
<accession>A0A9D9DAH7</accession>
<evidence type="ECO:0000313" key="1">
    <source>
        <dbReference type="EMBL" id="MBO8414526.1"/>
    </source>
</evidence>
<name>A0A9D9DAH7_9BACL</name>
<reference evidence="1" key="2">
    <citation type="journal article" date="2021" name="PeerJ">
        <title>Extensive microbial diversity within the chicken gut microbiome revealed by metagenomics and culture.</title>
        <authorList>
            <person name="Gilroy R."/>
            <person name="Ravi A."/>
            <person name="Getino M."/>
            <person name="Pursley I."/>
            <person name="Horton D.L."/>
            <person name="Alikhan N.F."/>
            <person name="Baker D."/>
            <person name="Gharbi K."/>
            <person name="Hall N."/>
            <person name="Watson M."/>
            <person name="Adriaenssens E.M."/>
            <person name="Foster-Nyarko E."/>
            <person name="Jarju S."/>
            <person name="Secka A."/>
            <person name="Antonio M."/>
            <person name="Oren A."/>
            <person name="Chaudhuri R.R."/>
            <person name="La Ragione R."/>
            <person name="Hildebrand F."/>
            <person name="Pallen M.J."/>
        </authorList>
    </citation>
    <scope>NUCLEOTIDE SEQUENCE</scope>
    <source>
        <strain evidence="1">1748</strain>
    </source>
</reference>
<comment type="caution">
    <text evidence="1">The sequence shown here is derived from an EMBL/GenBank/DDBJ whole genome shotgun (WGS) entry which is preliminary data.</text>
</comment>
<dbReference type="EMBL" id="JADING010000099">
    <property type="protein sequence ID" value="MBO8414526.1"/>
    <property type="molecule type" value="Genomic_DNA"/>
</dbReference>
<protein>
    <submittedName>
        <fullName evidence="1">WYL domain-containing protein</fullName>
    </submittedName>
</protein>
<organism evidence="1 2">
    <name type="scientific">Candidatus Scatoplasma merdavium</name>
    <dbReference type="NCBI Taxonomy" id="2840932"/>
    <lineage>
        <taxon>Bacteria</taxon>
        <taxon>Bacillati</taxon>
        <taxon>Bacillota</taxon>
        <taxon>Bacilli</taxon>
        <taxon>Bacillales</taxon>
        <taxon>Candidatus Scatoplasma</taxon>
    </lineage>
</organism>
<reference evidence="1" key="1">
    <citation type="submission" date="2020-10" db="EMBL/GenBank/DDBJ databases">
        <authorList>
            <person name="Gilroy R."/>
        </authorList>
    </citation>
    <scope>NUCLEOTIDE SEQUENCE</scope>
    <source>
        <strain evidence="1">1748</strain>
    </source>
</reference>
<dbReference type="AlphaFoldDB" id="A0A9D9DAH7"/>
<sequence length="331" mass="38853">MEEKIKVNLPQSVIQSLDKDAYNFAFVKKDGSKNRNAFINTLILSYHEEFSLKEEQRYKIVSNELSKWKDVSAELKKDISKTIAIKLDAFYLKGKKELYSEALAFKPTKESSKTIQEIQASLPKGTSLSDYFRRLFTSYTHLMADQREAIIFKSVYQYLNKAILEHKRAYIEFGLTDTGQPIKIQPFALFTPLEETHIYVLGTDYEDQIVFYRLSTISKVMVIYEDSIFPHEVYLQLKKFQDNDPRLLDHTHSVRTEIVLTKKGVKMFNKNYIYRPIPDSINGNTYVFSCSQEQLFKYFCNFGSEARVIYPLDLKNRLRDYFSEALQIYAY</sequence>
<gene>
    <name evidence="1" type="ORF">IAC78_03540</name>
</gene>